<name>A0A2J8A3L6_9CHLO</name>
<evidence type="ECO:0000313" key="3">
    <source>
        <dbReference type="EMBL" id="PNH07111.1"/>
    </source>
</evidence>
<dbReference type="InterPro" id="IPR011009">
    <property type="entry name" value="Kinase-like_dom_sf"/>
</dbReference>
<dbReference type="Gene3D" id="3.30.200.20">
    <property type="entry name" value="Phosphorylase Kinase, domain 1"/>
    <property type="match status" value="1"/>
</dbReference>
<proteinExistence type="predicted"/>
<dbReference type="InterPro" id="IPR051681">
    <property type="entry name" value="Ser/Thr_Kinases-Pseudokinases"/>
</dbReference>
<dbReference type="GO" id="GO:0004674">
    <property type="term" value="F:protein serine/threonine kinase activity"/>
    <property type="evidence" value="ECO:0007669"/>
    <property type="project" value="TreeGrafter"/>
</dbReference>
<keyword evidence="3" id="KW-0808">Transferase</keyword>
<keyword evidence="3" id="KW-0418">Kinase</keyword>
<dbReference type="AlphaFoldDB" id="A0A2J8A3L6"/>
<dbReference type="InterPro" id="IPR000719">
    <property type="entry name" value="Prot_kinase_dom"/>
</dbReference>
<dbReference type="OrthoDB" id="2649at2759"/>
<evidence type="ECO:0000313" key="4">
    <source>
        <dbReference type="Proteomes" id="UP000236333"/>
    </source>
</evidence>
<feature type="region of interest" description="Disordered" evidence="1">
    <location>
        <begin position="139"/>
        <end position="242"/>
    </location>
</feature>
<sequence length="724" mass="75997">MTLVVPEAEWRALAAAVLLQHAPYSMQALQQEPRLRRLRRYRRLLEGAGEAPEVQAGASATAALLGFAAASRVASYNYSVGVLVLAEARWYGVHGSDVTVTYKLPGDAPPDATLLPYSGLVLPYQELADLDINFAADFSPRPPAPPLPPSLPPSTPSLPTSSSNISQAFSGWLGPPSSNDGAPPVPQPSHPLLGPLSSQPLPLPQASAPLLPQEPQPPAERSLGLLPAGVGVEPSPTSYQGSGALASPPAVCVLPEDGTSGATFSGAVLSVLTSDLKATFEVGFGPPDSEEAAASKRDFVQALDEYFGVLRDSLECGIDPQQQELLAEAAGHGNATPRLRAYRRKQGSLKDGAELSHAIRILEVELRDPDLAVNVVLGMGACGMVFGGTWRGLPVAVKVLVVPGLPATTATAFGPDGGGGDIHARQRAVLEAAISLSMAHPNVVATYTYELKPLVHDPQTGGPLVKGSTCAGDGAVSMDADAYKLYIVQELCNGDSLGNALSTIVGGGIHRRLALRLAADVALGMAHVHSCRIVHGDLKPDNVLLMCGPRRKHKNAGEAAPAEPILEPGESALRLTAKVADFGLSLPLEVGATHASCRFQGTPLYSAPEVLSEGRQSPQADAWSFGLVLVELFYGCTLPMMCGLHGVQLGTQLTQQTKAAAAAGAAQQRSLQEILIEEMFNSPYRSYAALTSSCLRMDSHSRPTFEELATRLLEMCDDGKEDRG</sequence>
<feature type="compositionally biased region" description="Pro residues" evidence="1">
    <location>
        <begin position="140"/>
        <end position="156"/>
    </location>
</feature>
<dbReference type="SUPFAM" id="SSF56112">
    <property type="entry name" value="Protein kinase-like (PK-like)"/>
    <property type="match status" value="1"/>
</dbReference>
<accession>A0A2J8A3L6</accession>
<dbReference type="PROSITE" id="PS00108">
    <property type="entry name" value="PROTEIN_KINASE_ST"/>
    <property type="match status" value="1"/>
</dbReference>
<dbReference type="Pfam" id="PF00069">
    <property type="entry name" value="Pkinase"/>
    <property type="match status" value="1"/>
</dbReference>
<feature type="domain" description="Protein kinase" evidence="2">
    <location>
        <begin position="371"/>
        <end position="713"/>
    </location>
</feature>
<comment type="caution">
    <text evidence="3">The sequence shown here is derived from an EMBL/GenBank/DDBJ whole genome shotgun (WGS) entry which is preliminary data.</text>
</comment>
<feature type="compositionally biased region" description="Low complexity" evidence="1">
    <location>
        <begin position="190"/>
        <end position="211"/>
    </location>
</feature>
<dbReference type="Gene3D" id="1.10.510.10">
    <property type="entry name" value="Transferase(Phosphotransferase) domain 1"/>
    <property type="match status" value="1"/>
</dbReference>
<dbReference type="SMART" id="SM00220">
    <property type="entry name" value="S_TKc"/>
    <property type="match status" value="1"/>
</dbReference>
<gene>
    <name evidence="3" type="ORF">TSOC_006443</name>
</gene>
<dbReference type="EMBL" id="PGGS01000196">
    <property type="protein sequence ID" value="PNH07111.1"/>
    <property type="molecule type" value="Genomic_DNA"/>
</dbReference>
<dbReference type="PROSITE" id="PS50011">
    <property type="entry name" value="PROTEIN_KINASE_DOM"/>
    <property type="match status" value="1"/>
</dbReference>
<dbReference type="GO" id="GO:0005524">
    <property type="term" value="F:ATP binding"/>
    <property type="evidence" value="ECO:0007669"/>
    <property type="project" value="InterPro"/>
</dbReference>
<organism evidence="3 4">
    <name type="scientific">Tetrabaena socialis</name>
    <dbReference type="NCBI Taxonomy" id="47790"/>
    <lineage>
        <taxon>Eukaryota</taxon>
        <taxon>Viridiplantae</taxon>
        <taxon>Chlorophyta</taxon>
        <taxon>core chlorophytes</taxon>
        <taxon>Chlorophyceae</taxon>
        <taxon>CS clade</taxon>
        <taxon>Chlamydomonadales</taxon>
        <taxon>Tetrabaenaceae</taxon>
        <taxon>Tetrabaena</taxon>
    </lineage>
</organism>
<dbReference type="PANTHER" id="PTHR44329">
    <property type="entry name" value="SERINE/THREONINE-PROTEIN KINASE TNNI3K-RELATED"/>
    <property type="match status" value="1"/>
</dbReference>
<evidence type="ECO:0000259" key="2">
    <source>
        <dbReference type="PROSITE" id="PS50011"/>
    </source>
</evidence>
<dbReference type="Proteomes" id="UP000236333">
    <property type="component" value="Unassembled WGS sequence"/>
</dbReference>
<keyword evidence="4" id="KW-1185">Reference proteome</keyword>
<reference evidence="3 4" key="1">
    <citation type="journal article" date="2017" name="Mol. Biol. Evol.">
        <title>The 4-celled Tetrabaena socialis nuclear genome reveals the essential components for genetic control of cell number at the origin of multicellularity in the volvocine lineage.</title>
        <authorList>
            <person name="Featherston J."/>
            <person name="Arakaki Y."/>
            <person name="Hanschen E.R."/>
            <person name="Ferris P.J."/>
            <person name="Michod R.E."/>
            <person name="Olson B.J.S.C."/>
            <person name="Nozaki H."/>
            <person name="Durand P.M."/>
        </authorList>
    </citation>
    <scope>NUCLEOTIDE SEQUENCE [LARGE SCALE GENOMIC DNA]</scope>
    <source>
        <strain evidence="3 4">NIES-571</strain>
    </source>
</reference>
<dbReference type="InterPro" id="IPR008271">
    <property type="entry name" value="Ser/Thr_kinase_AS"/>
</dbReference>
<evidence type="ECO:0000256" key="1">
    <source>
        <dbReference type="SAM" id="MobiDB-lite"/>
    </source>
</evidence>
<protein>
    <submittedName>
        <fullName evidence="3">Dual specificity protein kinase shkD</fullName>
    </submittedName>
</protein>